<dbReference type="Proteomes" id="UP000324611">
    <property type="component" value="Unassembled WGS sequence"/>
</dbReference>
<reference evidence="1 2" key="1">
    <citation type="submission" date="2019-09" db="EMBL/GenBank/DDBJ databases">
        <title>Chitinophaga ginsengihumi sp. nov., isolated from soil of ginseng rhizosphere.</title>
        <authorList>
            <person name="Lee J."/>
        </authorList>
    </citation>
    <scope>NUCLEOTIDE SEQUENCE [LARGE SCALE GENOMIC DNA]</scope>
    <source>
        <strain evidence="1 2">BN140078</strain>
    </source>
</reference>
<name>A0A5B2VNR4_9BACT</name>
<evidence type="ECO:0000313" key="2">
    <source>
        <dbReference type="Proteomes" id="UP000324611"/>
    </source>
</evidence>
<accession>A0A5B2VNR4</accession>
<dbReference type="SUPFAM" id="SSF48452">
    <property type="entry name" value="TPR-like"/>
    <property type="match status" value="1"/>
</dbReference>
<gene>
    <name evidence="1" type="ORF">F0L74_31570</name>
</gene>
<organism evidence="1 2">
    <name type="scientific">Chitinophaga agrisoli</name>
    <dbReference type="NCBI Taxonomy" id="2607653"/>
    <lineage>
        <taxon>Bacteria</taxon>
        <taxon>Pseudomonadati</taxon>
        <taxon>Bacteroidota</taxon>
        <taxon>Chitinophagia</taxon>
        <taxon>Chitinophagales</taxon>
        <taxon>Chitinophagaceae</taxon>
        <taxon>Chitinophaga</taxon>
    </lineage>
</organism>
<dbReference type="AlphaFoldDB" id="A0A5B2VNR4"/>
<comment type="caution">
    <text evidence="1">The sequence shown here is derived from an EMBL/GenBank/DDBJ whole genome shotgun (WGS) entry which is preliminary data.</text>
</comment>
<dbReference type="Gene3D" id="1.25.40.390">
    <property type="match status" value="1"/>
</dbReference>
<keyword evidence="2" id="KW-1185">Reference proteome</keyword>
<dbReference type="PROSITE" id="PS51257">
    <property type="entry name" value="PROKAR_LIPOPROTEIN"/>
    <property type="match status" value="1"/>
</dbReference>
<dbReference type="Pfam" id="PF12771">
    <property type="entry name" value="SusD-like_2"/>
    <property type="match status" value="1"/>
</dbReference>
<dbReference type="InterPro" id="IPR011990">
    <property type="entry name" value="TPR-like_helical_dom_sf"/>
</dbReference>
<keyword evidence="1" id="KW-0449">Lipoprotein</keyword>
<sequence length="534" mass="60351">MKKKYLILLSVIGLFACTKNFDKINTDPNHPNKVEPDFLLTTSQLNTLNLYGGDMNRVVFFNYTQHFSGFQGEFERYTYNDNSNNTYWANTYINCLQPAFQIEVNYKDNPAYTNRVLIARIWKDFIFSNAVSMWGSIPMDAALAGTPSVAYTKEQDVYYKLLTDLKNIADSINLSGDAYTATADKIYGGDLLKWKKFANTLRLRLAMRISNDAPNGDPAFAQQVVQDVYKNSSQYTITAQDETAAMSWGTTSDTWSYLYNNVIYNYTANKATIPVLCESLVYYTQPYNDPRLAVYGQPSKQGPNIGKYFGQNISYGGGSKYAGNIVSPHTGLKQDDYSYIGARFLKPDAEYVFLSWSEAAMLKAEAALKGWWGDAGTASQYYYEGIGASFDRYGLTQDQAATYENTPGIKWGTASDTVGRSTEFMDWVQICTSYVPAGDYYRQVIMQHWLAIPGQGVDAWALIRRSRTLDFEPQFATYDGEYAYVPQRIPYPGSERATNSKEVAKAAQWLGGADDLWTKLWFALPNKKNPYLPY</sequence>
<protein>
    <submittedName>
        <fullName evidence="1">SusD/RagB family nutrient-binding outer membrane lipoprotein</fullName>
    </submittedName>
</protein>
<evidence type="ECO:0000313" key="1">
    <source>
        <dbReference type="EMBL" id="KAA2240685.1"/>
    </source>
</evidence>
<dbReference type="InterPro" id="IPR041662">
    <property type="entry name" value="SusD-like_2"/>
</dbReference>
<proteinExistence type="predicted"/>
<dbReference type="RefSeq" id="WP_149841862.1">
    <property type="nucleotide sequence ID" value="NZ_VUOC01000004.1"/>
</dbReference>
<dbReference type="EMBL" id="VUOC01000004">
    <property type="protein sequence ID" value="KAA2240685.1"/>
    <property type="molecule type" value="Genomic_DNA"/>
</dbReference>
<reference evidence="1 2" key="2">
    <citation type="submission" date="2019-09" db="EMBL/GenBank/DDBJ databases">
        <authorList>
            <person name="Jin C."/>
        </authorList>
    </citation>
    <scope>NUCLEOTIDE SEQUENCE [LARGE SCALE GENOMIC DNA]</scope>
    <source>
        <strain evidence="1 2">BN140078</strain>
    </source>
</reference>